<gene>
    <name evidence="1" type="ORF">LCMAC103_02050</name>
</gene>
<evidence type="ECO:0000313" key="1">
    <source>
        <dbReference type="EMBL" id="QBK86867.1"/>
    </source>
</evidence>
<dbReference type="EMBL" id="MK500337">
    <property type="protein sequence ID" value="QBK86867.1"/>
    <property type="molecule type" value="Genomic_DNA"/>
</dbReference>
<name>A0A481YVE0_9VIRU</name>
<organism evidence="1">
    <name type="scientific">Marseillevirus LCMAC103</name>
    <dbReference type="NCBI Taxonomy" id="2506604"/>
    <lineage>
        <taxon>Viruses</taxon>
        <taxon>Varidnaviria</taxon>
        <taxon>Bamfordvirae</taxon>
        <taxon>Nucleocytoviricota</taxon>
        <taxon>Megaviricetes</taxon>
        <taxon>Pimascovirales</taxon>
        <taxon>Pimascovirales incertae sedis</taxon>
        <taxon>Marseilleviridae</taxon>
    </lineage>
</organism>
<reference evidence="1" key="1">
    <citation type="journal article" date="2019" name="MBio">
        <title>Virus Genomes from Deep Sea Sediments Expand the Ocean Megavirome and Support Independent Origins of Viral Gigantism.</title>
        <authorList>
            <person name="Backstrom D."/>
            <person name="Yutin N."/>
            <person name="Jorgensen S.L."/>
            <person name="Dharamshi J."/>
            <person name="Homa F."/>
            <person name="Zaremba-Niedwiedzka K."/>
            <person name="Spang A."/>
            <person name="Wolf Y.I."/>
            <person name="Koonin E.V."/>
            <person name="Ettema T.J."/>
        </authorList>
    </citation>
    <scope>NUCLEOTIDE SEQUENCE</scope>
</reference>
<proteinExistence type="predicted"/>
<sequence length="130" mass="14906">MAHFRQHIDRQLDHTLLNPEVFTLPKSTKGRFTEWDQVHFHWPASVDPRMYTVVAEALDSEDRFRSIGTLATVLELPYVHFGPYATLSVLPQDARHPAFYAFLVRGGTYILPDTHGQTGQFEMAQHGIRS</sequence>
<protein>
    <submittedName>
        <fullName evidence="1">Uncharacterized protein</fullName>
    </submittedName>
</protein>
<accession>A0A481YVE0</accession>